<evidence type="ECO:0000256" key="1">
    <source>
        <dbReference type="SAM" id="MobiDB-lite"/>
    </source>
</evidence>
<reference evidence="3" key="1">
    <citation type="submission" date="2011-07" db="EMBL/GenBank/DDBJ databases">
        <title>Divergent evolution of antigenic variation in African trypanosomes.</title>
        <authorList>
            <person name="Jackson A.P."/>
            <person name="Berry A."/>
            <person name="Allison H.C."/>
            <person name="Burton P."/>
            <person name="Anderson J."/>
            <person name="Aslett M."/>
            <person name="Brown R."/>
            <person name="Corton N."/>
            <person name="Harris D."/>
            <person name="Hauser H."/>
            <person name="Gamble J."/>
            <person name="Gilderthorp R."/>
            <person name="McQuillan J."/>
            <person name="Quail M.A."/>
            <person name="Sanders M."/>
            <person name="Van Tonder A."/>
            <person name="Ginger M.L."/>
            <person name="Donelson J.E."/>
            <person name="Field M.C."/>
            <person name="Barry J.D."/>
            <person name="Berriman M."/>
            <person name="Hertz-Fowler C."/>
        </authorList>
    </citation>
    <scope>NUCLEOTIDE SEQUENCE [LARGE SCALE GENOMIC DNA]</scope>
    <source>
        <strain evidence="3">IL3000</strain>
    </source>
</reference>
<dbReference type="EMBL" id="CAEQ01002228">
    <property type="protein sequence ID" value="CCD16276.1"/>
    <property type="molecule type" value="Genomic_DNA"/>
</dbReference>
<accession>F9WG44</accession>
<name>F9WG44_TRYCI</name>
<reference evidence="2 3" key="2">
    <citation type="journal article" date="2012" name="Proc. Natl. Acad. Sci. U.S.A.">
        <title>Antigenic diversity is generated by distinct evolutionary mechanisms in African trypanosome species.</title>
        <authorList>
            <person name="Jackson A.P."/>
            <person name="Berry A."/>
            <person name="Aslett M."/>
            <person name="Allison H.C."/>
            <person name="Burton P."/>
            <person name="Vavrova-Anderson J."/>
            <person name="Brown R."/>
            <person name="Browne H."/>
            <person name="Corton N."/>
            <person name="Hauser H."/>
            <person name="Gamble J."/>
            <person name="Gilderthorp R."/>
            <person name="Marcello L."/>
            <person name="McQuillan J."/>
            <person name="Otto T.D."/>
            <person name="Quail M.A."/>
            <person name="Sanders M.J."/>
            <person name="van Tonder A."/>
            <person name="Ginger M.L."/>
            <person name="Field M.C."/>
            <person name="Barry J.D."/>
            <person name="Hertz-Fowler C."/>
            <person name="Berriman M."/>
        </authorList>
    </citation>
    <scope>NUCLEOTIDE SEQUENCE [LARGE SCALE GENOMIC DNA]</scope>
    <source>
        <strain evidence="2 3">IL3000</strain>
    </source>
</reference>
<evidence type="ECO:0000313" key="3">
    <source>
        <dbReference type="Proteomes" id="UP000000702"/>
    </source>
</evidence>
<feature type="region of interest" description="Disordered" evidence="1">
    <location>
        <begin position="84"/>
        <end position="107"/>
    </location>
</feature>
<dbReference type="VEuPathDB" id="TriTrypDB:TcIL3000_0_12250"/>
<dbReference type="AlphaFoldDB" id="F9WG44"/>
<organism evidence="2 3">
    <name type="scientific">Trypanosoma congolense (strain IL3000)</name>
    <dbReference type="NCBI Taxonomy" id="1068625"/>
    <lineage>
        <taxon>Eukaryota</taxon>
        <taxon>Discoba</taxon>
        <taxon>Euglenozoa</taxon>
        <taxon>Kinetoplastea</taxon>
        <taxon>Metakinetoplastina</taxon>
        <taxon>Trypanosomatida</taxon>
        <taxon>Trypanosomatidae</taxon>
        <taxon>Trypanosoma</taxon>
        <taxon>Nannomonas</taxon>
    </lineage>
</organism>
<dbReference type="Proteomes" id="UP000000702">
    <property type="component" value="Unassembled WGS sequence"/>
</dbReference>
<protein>
    <submittedName>
        <fullName evidence="2">WGS project CAEQ00000000 data, annotated contig 463</fullName>
    </submittedName>
</protein>
<proteinExistence type="predicted"/>
<evidence type="ECO:0000313" key="2">
    <source>
        <dbReference type="EMBL" id="CCD16276.1"/>
    </source>
</evidence>
<sequence>MASHHRTALICTGLSDPCAPASRWISFVSPWAILSETLDTVYPNRMFVMPYGNTFPICCGNLDRVPLRLYDILGIPITGVPGNGIPGKSTSTRKTRPWKPSTERSGAGVGGHLYPIPTLRGRDTFCQSDAVLHTGSFPDVLPSPASRTSARMAWAIKLIHSISMSKMFSKNLCLISINKNAFTLCYFLSGRG</sequence>
<gene>
    <name evidence="2" type="ORF">TCIL3000_0_12250</name>
</gene>
<keyword evidence="3" id="KW-1185">Reference proteome</keyword>
<comment type="caution">
    <text evidence="2">The sequence shown here is derived from an EMBL/GenBank/DDBJ whole genome shotgun (WGS) entry which is preliminary data.</text>
</comment>